<dbReference type="GO" id="GO:0006355">
    <property type="term" value="P:regulation of DNA-templated transcription"/>
    <property type="evidence" value="ECO:0007669"/>
    <property type="project" value="InterPro"/>
</dbReference>
<dbReference type="Proteomes" id="UP001234916">
    <property type="component" value="Chromosome"/>
</dbReference>
<organism evidence="1">
    <name type="scientific">Candidatus Nitricoxidivorans perseverans</name>
    <dbReference type="NCBI Taxonomy" id="2975601"/>
    <lineage>
        <taxon>Bacteria</taxon>
        <taxon>Pseudomonadati</taxon>
        <taxon>Pseudomonadota</taxon>
        <taxon>Betaproteobacteria</taxon>
        <taxon>Nitrosomonadales</taxon>
        <taxon>Sterolibacteriaceae</taxon>
        <taxon>Candidatus Nitricoxidivorans</taxon>
    </lineage>
</organism>
<evidence type="ECO:0000313" key="1">
    <source>
        <dbReference type="EMBL" id="WIM06786.1"/>
    </source>
</evidence>
<reference evidence="1" key="1">
    <citation type="journal article" date="2023" name="Nat. Microbiol.">
        <title>Enrichment and characterization of a nitric oxide-reducing microbial community in a continuous bioreactor.</title>
        <authorList>
            <person name="Garrido-Amador P."/>
            <person name="Stortenbeker N."/>
            <person name="Wessels H.J.C.T."/>
            <person name="Speth D.R."/>
            <person name="Garcia-Heredia I."/>
            <person name="Kartal B."/>
        </authorList>
    </citation>
    <scope>NUCLEOTIDE SEQUENCE</scope>
    <source>
        <strain evidence="1">MAG1</strain>
    </source>
</reference>
<accession>A0AA49FMU6</accession>
<dbReference type="EMBL" id="CP107246">
    <property type="protein sequence ID" value="WIM06786.1"/>
    <property type="molecule type" value="Genomic_DNA"/>
</dbReference>
<protein>
    <submittedName>
        <fullName evidence="1">Ribbon-helix-helix domain-containing protein</fullName>
    </submittedName>
</protein>
<dbReference type="AlphaFoldDB" id="A0AA49FMU6"/>
<name>A0AA49FMU6_9PROT</name>
<sequence length="86" mass="9578">MTLTIRLDPDLERDLANASAQSGQPKSQIVKRGLREYLARLSSPKTPYELGADLFDRGPESGEGNLSDKAIIRARMSARIRAENHR</sequence>
<dbReference type="SUPFAM" id="SSF47598">
    <property type="entry name" value="Ribbon-helix-helix"/>
    <property type="match status" value="1"/>
</dbReference>
<proteinExistence type="predicted"/>
<dbReference type="KEGG" id="npv:OHM77_05845"/>
<gene>
    <name evidence="1" type="ORF">OHM77_05845</name>
</gene>
<dbReference type="InterPro" id="IPR010985">
    <property type="entry name" value="Ribbon_hlx_hlx"/>
</dbReference>